<evidence type="ECO:0000256" key="6">
    <source>
        <dbReference type="ARBA" id="ARBA00022723"/>
    </source>
</evidence>
<reference evidence="16 17" key="1">
    <citation type="submission" date="2016-08" db="EMBL/GenBank/DDBJ databases">
        <authorList>
            <consortium name="Lentinula edodes genome sequencing consortium"/>
            <person name="Sakamoto Y."/>
            <person name="Nakade K."/>
            <person name="Sato S."/>
            <person name="Yoshida Y."/>
            <person name="Miyazaki K."/>
            <person name="Natsume S."/>
            <person name="Konno N."/>
        </authorList>
    </citation>
    <scope>NUCLEOTIDE SEQUENCE [LARGE SCALE GENOMIC DNA]</scope>
    <source>
        <strain evidence="16 17">NBRC 111202</strain>
    </source>
</reference>
<evidence type="ECO:0000256" key="4">
    <source>
        <dbReference type="ARBA" id="ARBA00022679"/>
    </source>
</evidence>
<dbReference type="EC" id="2.3.2.27" evidence="3"/>
<evidence type="ECO:0000259" key="15">
    <source>
        <dbReference type="PROSITE" id="PS50089"/>
    </source>
</evidence>
<evidence type="ECO:0000256" key="12">
    <source>
        <dbReference type="PROSITE-ProRule" id="PRU00175"/>
    </source>
</evidence>
<feature type="region of interest" description="Disordered" evidence="13">
    <location>
        <begin position="1"/>
        <end position="37"/>
    </location>
</feature>
<dbReference type="SMART" id="SM00184">
    <property type="entry name" value="RING"/>
    <property type="match status" value="1"/>
</dbReference>
<feature type="transmembrane region" description="Helical" evidence="14">
    <location>
        <begin position="112"/>
        <end position="132"/>
    </location>
</feature>
<comment type="catalytic activity">
    <reaction evidence="1">
        <text>S-ubiquitinyl-[E2 ubiquitin-conjugating enzyme]-L-cysteine + [acceptor protein]-L-lysine = [E2 ubiquitin-conjugating enzyme]-L-cysteine + N(6)-ubiquitinyl-[acceptor protein]-L-lysine.</text>
        <dbReference type="EC" id="2.3.2.27"/>
    </reaction>
</comment>
<evidence type="ECO:0000313" key="16">
    <source>
        <dbReference type="EMBL" id="GAW01556.1"/>
    </source>
</evidence>
<evidence type="ECO:0000256" key="5">
    <source>
        <dbReference type="ARBA" id="ARBA00022692"/>
    </source>
</evidence>
<keyword evidence="7 12" id="KW-0863">Zinc-finger</keyword>
<evidence type="ECO:0000256" key="14">
    <source>
        <dbReference type="SAM" id="Phobius"/>
    </source>
</evidence>
<keyword evidence="10 14" id="KW-1133">Transmembrane helix</keyword>
<dbReference type="Gene3D" id="3.30.40.10">
    <property type="entry name" value="Zinc/RING finger domain, C3HC4 (zinc finger)"/>
    <property type="match status" value="1"/>
</dbReference>
<keyword evidence="5 14" id="KW-0812">Transmembrane</keyword>
<feature type="transmembrane region" description="Helical" evidence="14">
    <location>
        <begin position="202"/>
        <end position="220"/>
    </location>
</feature>
<dbReference type="GO" id="GO:0016020">
    <property type="term" value="C:membrane"/>
    <property type="evidence" value="ECO:0007669"/>
    <property type="project" value="UniProtKB-SubCell"/>
</dbReference>
<evidence type="ECO:0000256" key="10">
    <source>
        <dbReference type="ARBA" id="ARBA00022989"/>
    </source>
</evidence>
<dbReference type="EMBL" id="BDGU01000066">
    <property type="protein sequence ID" value="GAW01556.1"/>
    <property type="molecule type" value="Genomic_DNA"/>
</dbReference>
<evidence type="ECO:0000256" key="13">
    <source>
        <dbReference type="SAM" id="MobiDB-lite"/>
    </source>
</evidence>
<name>A0A1Q3E313_LENED</name>
<keyword evidence="4" id="KW-0808">Transferase</keyword>
<feature type="region of interest" description="Disordered" evidence="13">
    <location>
        <begin position="145"/>
        <end position="183"/>
    </location>
</feature>
<evidence type="ECO:0000256" key="9">
    <source>
        <dbReference type="ARBA" id="ARBA00022833"/>
    </source>
</evidence>
<dbReference type="InterPro" id="IPR001841">
    <property type="entry name" value="Znf_RING"/>
</dbReference>
<keyword evidence="11 14" id="KW-0472">Membrane</keyword>
<evidence type="ECO:0000256" key="1">
    <source>
        <dbReference type="ARBA" id="ARBA00000900"/>
    </source>
</evidence>
<dbReference type="PANTHER" id="PTHR45977">
    <property type="entry name" value="TARGET OF ERK KINASE MPK-1"/>
    <property type="match status" value="1"/>
</dbReference>
<sequence length="493" mass="55137">MPSSPHIPPSVNLHPPSTPIPANVQTNNTEPGPPLRSPVCPPNHSTIAKILHFFGLGDDASEVRRTLVSLIWNLGWGFAQMVGIVVVLASFAPKASPTVPGANEWSACHLPLGIWSCLWLGRTIVVCVLDYWKFTRERSIQSRNTCIDPESSQRRTSSSEHSGQICSPNAQQPPLPDDNSSQTQNDHLPHTVMFKRLSSISLMYSIYWFLTAYILAYSSIKTCRLASPHLWWLIVAIYCTMYLKGMCLHLIGLVLALVFLIWRLFLLCIGRRPSQNSQMIKPDIGKLPKNLVDRIPLVVYIPTPPDASPTEGPIQMPTNIYSYSPKSPVRGTEIPAKKCFRFIKFHQFSSKFNKTTNDGPTGILKQANLTESGFLEDSWDTGGYPHVVLDDNRAACAICLLDFEEPKRLHIMGEEQSKGGQGKAGVISEKKYENDELKSADVNEGAQLLRLLRCGHVFHKTCLDPWLTDISGRCPVCQRQVEILKRETEKEEI</sequence>
<keyword evidence="9" id="KW-0862">Zinc</keyword>
<evidence type="ECO:0000256" key="2">
    <source>
        <dbReference type="ARBA" id="ARBA00004141"/>
    </source>
</evidence>
<reference evidence="16 17" key="2">
    <citation type="submission" date="2017-02" db="EMBL/GenBank/DDBJ databases">
        <title>A genome survey and senescence transcriptome analysis in Lentinula edodes.</title>
        <authorList>
            <person name="Sakamoto Y."/>
            <person name="Nakade K."/>
            <person name="Sato S."/>
            <person name="Yoshida Y."/>
            <person name="Miyazaki K."/>
            <person name="Natsume S."/>
            <person name="Konno N."/>
        </authorList>
    </citation>
    <scope>NUCLEOTIDE SEQUENCE [LARGE SCALE GENOMIC DNA]</scope>
    <source>
        <strain evidence="16 17">NBRC 111202</strain>
    </source>
</reference>
<dbReference type="GO" id="GO:0016567">
    <property type="term" value="P:protein ubiquitination"/>
    <property type="evidence" value="ECO:0007669"/>
    <property type="project" value="TreeGrafter"/>
</dbReference>
<organism evidence="16 17">
    <name type="scientific">Lentinula edodes</name>
    <name type="common">Shiitake mushroom</name>
    <name type="synonym">Lentinus edodes</name>
    <dbReference type="NCBI Taxonomy" id="5353"/>
    <lineage>
        <taxon>Eukaryota</taxon>
        <taxon>Fungi</taxon>
        <taxon>Dikarya</taxon>
        <taxon>Basidiomycota</taxon>
        <taxon>Agaricomycotina</taxon>
        <taxon>Agaricomycetes</taxon>
        <taxon>Agaricomycetidae</taxon>
        <taxon>Agaricales</taxon>
        <taxon>Marasmiineae</taxon>
        <taxon>Omphalotaceae</taxon>
        <taxon>Lentinula</taxon>
    </lineage>
</organism>
<feature type="transmembrane region" description="Helical" evidence="14">
    <location>
        <begin position="70"/>
        <end position="92"/>
    </location>
</feature>
<dbReference type="PANTHER" id="PTHR45977:SF4">
    <property type="entry name" value="RING-TYPE DOMAIN-CONTAINING PROTEIN"/>
    <property type="match status" value="1"/>
</dbReference>
<evidence type="ECO:0000256" key="7">
    <source>
        <dbReference type="ARBA" id="ARBA00022771"/>
    </source>
</evidence>
<dbReference type="Pfam" id="PF13639">
    <property type="entry name" value="zf-RING_2"/>
    <property type="match status" value="1"/>
</dbReference>
<dbReference type="GO" id="GO:0006511">
    <property type="term" value="P:ubiquitin-dependent protein catabolic process"/>
    <property type="evidence" value="ECO:0007669"/>
    <property type="project" value="TreeGrafter"/>
</dbReference>
<keyword evidence="17" id="KW-1185">Reference proteome</keyword>
<gene>
    <name evidence="16" type="ORF">LENED_003158</name>
</gene>
<comment type="caution">
    <text evidence="16">The sequence shown here is derived from an EMBL/GenBank/DDBJ whole genome shotgun (WGS) entry which is preliminary data.</text>
</comment>
<dbReference type="Proteomes" id="UP000188533">
    <property type="component" value="Unassembled WGS sequence"/>
</dbReference>
<accession>A0A1Q3E313</accession>
<comment type="subcellular location">
    <subcellularLocation>
        <location evidence="2">Membrane</location>
        <topology evidence="2">Multi-pass membrane protein</topology>
    </subcellularLocation>
</comment>
<feature type="domain" description="RING-type" evidence="15">
    <location>
        <begin position="396"/>
        <end position="478"/>
    </location>
</feature>
<dbReference type="GO" id="GO:0061630">
    <property type="term" value="F:ubiquitin protein ligase activity"/>
    <property type="evidence" value="ECO:0007669"/>
    <property type="project" value="UniProtKB-EC"/>
</dbReference>
<protein>
    <recommendedName>
        <fullName evidence="3">RING-type E3 ubiquitin transferase</fullName>
        <ecNumber evidence="3">2.3.2.27</ecNumber>
    </recommendedName>
</protein>
<dbReference type="PROSITE" id="PS50089">
    <property type="entry name" value="ZF_RING_2"/>
    <property type="match status" value="1"/>
</dbReference>
<keyword evidence="8" id="KW-0833">Ubl conjugation pathway</keyword>
<keyword evidence="6" id="KW-0479">Metal-binding</keyword>
<dbReference type="STRING" id="5353.A0A1Q3E313"/>
<evidence type="ECO:0000313" key="17">
    <source>
        <dbReference type="Proteomes" id="UP000188533"/>
    </source>
</evidence>
<dbReference type="GO" id="GO:0008270">
    <property type="term" value="F:zinc ion binding"/>
    <property type="evidence" value="ECO:0007669"/>
    <property type="project" value="UniProtKB-KW"/>
</dbReference>
<dbReference type="SUPFAM" id="SSF57850">
    <property type="entry name" value="RING/U-box"/>
    <property type="match status" value="1"/>
</dbReference>
<evidence type="ECO:0000256" key="11">
    <source>
        <dbReference type="ARBA" id="ARBA00023136"/>
    </source>
</evidence>
<evidence type="ECO:0000256" key="3">
    <source>
        <dbReference type="ARBA" id="ARBA00012483"/>
    </source>
</evidence>
<evidence type="ECO:0000256" key="8">
    <source>
        <dbReference type="ARBA" id="ARBA00022786"/>
    </source>
</evidence>
<proteinExistence type="predicted"/>
<feature type="transmembrane region" description="Helical" evidence="14">
    <location>
        <begin position="232"/>
        <end position="262"/>
    </location>
</feature>
<dbReference type="AlphaFoldDB" id="A0A1Q3E313"/>
<dbReference type="InterPro" id="IPR013083">
    <property type="entry name" value="Znf_RING/FYVE/PHD"/>
</dbReference>